<reference evidence="2 3" key="1">
    <citation type="journal article" date="2019" name="Microbiol. Resour. Announc.">
        <title>Complete Genome Sequence of Halomonas sulfidaeris Strain Esulfide1 Isolated from a Metal Sulfide Rock at a Depth of 2,200 Meters, Obtained Using Nanopore Sequencing.</title>
        <authorList>
            <person name="Saito M."/>
            <person name="Nishigata A."/>
            <person name="Galipon J."/>
            <person name="Arakawa K."/>
        </authorList>
    </citation>
    <scope>NUCLEOTIDE SEQUENCE [LARGE SCALE GENOMIC DNA]</scope>
    <source>
        <strain evidence="2 3">ATCC BAA-803</strain>
    </source>
</reference>
<gene>
    <name evidence="2" type="ORF">HSBAA_44510</name>
</gene>
<organism evidence="2 3">
    <name type="scientific">Vreelandella sulfidaeris</name>
    <dbReference type="NCBI Taxonomy" id="115553"/>
    <lineage>
        <taxon>Bacteria</taxon>
        <taxon>Pseudomonadati</taxon>
        <taxon>Pseudomonadota</taxon>
        <taxon>Gammaproteobacteria</taxon>
        <taxon>Oceanospirillales</taxon>
        <taxon>Halomonadaceae</taxon>
        <taxon>Vreelandella</taxon>
    </lineage>
</organism>
<sequence length="81" mass="9434">MVPIKIASVDPSNKNCTSKGEYDRQHKTQRHPPYGGQCRHPARGNARQNDRKRRHLAMIFTGKENNPRRLPTHSQRQSPRH</sequence>
<name>A0A455UAU5_9GAMM</name>
<evidence type="ECO:0000313" key="2">
    <source>
        <dbReference type="EMBL" id="BBI63145.1"/>
    </source>
</evidence>
<accession>A0A455UAU5</accession>
<feature type="compositionally biased region" description="Polar residues" evidence="1">
    <location>
        <begin position="72"/>
        <end position="81"/>
    </location>
</feature>
<protein>
    <submittedName>
        <fullName evidence="2">Uncharacterized protein</fullName>
    </submittedName>
</protein>
<evidence type="ECO:0000313" key="3">
    <source>
        <dbReference type="Proteomes" id="UP000320231"/>
    </source>
</evidence>
<dbReference type="Proteomes" id="UP000320231">
    <property type="component" value="Chromosome"/>
</dbReference>
<dbReference type="KEGG" id="hsr:HSBAA_44510"/>
<feature type="region of interest" description="Disordered" evidence="1">
    <location>
        <begin position="1"/>
        <end position="81"/>
    </location>
</feature>
<dbReference type="EMBL" id="AP019514">
    <property type="protein sequence ID" value="BBI63145.1"/>
    <property type="molecule type" value="Genomic_DNA"/>
</dbReference>
<dbReference type="AlphaFoldDB" id="A0A455UAU5"/>
<evidence type="ECO:0000256" key="1">
    <source>
        <dbReference type="SAM" id="MobiDB-lite"/>
    </source>
</evidence>
<proteinExistence type="predicted"/>